<gene>
    <name evidence="1" type="ORF">GOHSU_68_00100</name>
</gene>
<dbReference type="EMBL" id="BANT01000068">
    <property type="protein sequence ID" value="GAC59018.1"/>
    <property type="molecule type" value="Genomic_DNA"/>
</dbReference>
<accession>L7LG44</accession>
<sequence length="115" mass="12339">MNEFDRWSLVDDSTRRCLCDVGLPGRSAAETVEADGERVLWILADELVGDDSADLGARRPAHEKVGPLPAGWAERVRLAGRRCGRPTKAGRPCRAPVSVAGASCFRHRVEGGGSV</sequence>
<proteinExistence type="predicted"/>
<organism evidence="1 2">
    <name type="scientific">Gordonia hirsuta DSM 44140 = NBRC 16056</name>
    <dbReference type="NCBI Taxonomy" id="1121927"/>
    <lineage>
        <taxon>Bacteria</taxon>
        <taxon>Bacillati</taxon>
        <taxon>Actinomycetota</taxon>
        <taxon>Actinomycetes</taxon>
        <taxon>Mycobacteriales</taxon>
        <taxon>Gordoniaceae</taxon>
        <taxon>Gordonia</taxon>
    </lineage>
</organism>
<dbReference type="Proteomes" id="UP000053405">
    <property type="component" value="Unassembled WGS sequence"/>
</dbReference>
<evidence type="ECO:0000313" key="2">
    <source>
        <dbReference type="Proteomes" id="UP000053405"/>
    </source>
</evidence>
<protein>
    <submittedName>
        <fullName evidence="1">Uncharacterized protein</fullName>
    </submittedName>
</protein>
<dbReference type="STRING" id="1121927.GOHSU_68_00100"/>
<comment type="caution">
    <text evidence="1">The sequence shown here is derived from an EMBL/GenBank/DDBJ whole genome shotgun (WGS) entry which is preliminary data.</text>
</comment>
<dbReference type="eggNOG" id="ENOG5031VTY">
    <property type="taxonomic scope" value="Bacteria"/>
</dbReference>
<name>L7LG44_9ACTN</name>
<keyword evidence="2" id="KW-1185">Reference proteome</keyword>
<dbReference type="AlphaFoldDB" id="L7LG44"/>
<reference evidence="1 2" key="1">
    <citation type="submission" date="2012-12" db="EMBL/GenBank/DDBJ databases">
        <title>Whole genome shotgun sequence of Gordonia hirsuta NBRC 16056.</title>
        <authorList>
            <person name="Isaki-Nakamura S."/>
            <person name="Hosoyama A."/>
            <person name="Tsuchikane K."/>
            <person name="Katsumata H."/>
            <person name="Baba S."/>
            <person name="Yamazaki S."/>
            <person name="Fujita N."/>
        </authorList>
    </citation>
    <scope>NUCLEOTIDE SEQUENCE [LARGE SCALE GENOMIC DNA]</scope>
    <source>
        <strain evidence="1 2">NBRC 16056</strain>
    </source>
</reference>
<evidence type="ECO:0000313" key="1">
    <source>
        <dbReference type="EMBL" id="GAC59018.1"/>
    </source>
</evidence>